<dbReference type="GO" id="GO:0009897">
    <property type="term" value="C:external side of plasma membrane"/>
    <property type="evidence" value="ECO:0007669"/>
    <property type="project" value="TreeGrafter"/>
</dbReference>
<dbReference type="PANTHER" id="PTHR10517">
    <property type="entry name" value="FOLATE RECEPTOR"/>
    <property type="match status" value="1"/>
</dbReference>
<dbReference type="InterPro" id="IPR018143">
    <property type="entry name" value="Folate_rcpt-like"/>
</dbReference>
<gene>
    <name evidence="6" type="primary">Izumo1r</name>
</gene>
<evidence type="ECO:0000313" key="7">
    <source>
        <dbReference type="Proteomes" id="UP000694547"/>
    </source>
</evidence>
<evidence type="ECO:0000313" key="6">
    <source>
        <dbReference type="Ensembl" id="ENSPEMP00000025174.1"/>
    </source>
</evidence>
<name>A0A8C8U3Q4_PERMB</name>
<reference evidence="6 7" key="1">
    <citation type="submission" date="2018-10" db="EMBL/GenBank/DDBJ databases">
        <title>Improved assembly of the deer mouse Peromyscus maniculatus genome.</title>
        <authorList>
            <person name="Lassance J.-M."/>
            <person name="Hoekstra H.E."/>
        </authorList>
    </citation>
    <scope>NUCLEOTIDE SEQUENCE [LARGE SCALE GENOMIC DNA]</scope>
</reference>
<sequence>MAQWWQILLGLWTVMPTLAGDKPVNICMKDKHHKREPGPEDKLFLECMPWRASACCTLATSWEAHLEESSFFNFSMTHCGLLTPACHKHFIQAICFHACSPNLGPWIQPVVPDRQEERVWGVPLCREDCEEWWEDCHTSYTCKSNWHSGWHWSQGNSTPPRVAPVKAAGDDK</sequence>
<reference evidence="6" key="2">
    <citation type="submission" date="2025-08" db="UniProtKB">
        <authorList>
            <consortium name="Ensembl"/>
        </authorList>
    </citation>
    <scope>IDENTIFICATION</scope>
</reference>
<dbReference type="InterPro" id="IPR004269">
    <property type="entry name" value="Folate_rcpt"/>
</dbReference>
<dbReference type="GO" id="GO:0007155">
    <property type="term" value="P:cell adhesion"/>
    <property type="evidence" value="ECO:0007669"/>
    <property type="project" value="TreeGrafter"/>
</dbReference>
<dbReference type="Ensembl" id="ENSPEMT00000029559.2">
    <property type="protein sequence ID" value="ENSPEMP00000025174.1"/>
    <property type="gene ID" value="ENSPEMG00000021678.2"/>
</dbReference>
<feature type="domain" description="Folate receptor-like" evidence="5">
    <location>
        <begin position="26"/>
        <end position="156"/>
    </location>
</feature>
<dbReference type="GO" id="GO:0038023">
    <property type="term" value="F:signaling receptor activity"/>
    <property type="evidence" value="ECO:0007669"/>
    <property type="project" value="TreeGrafter"/>
</dbReference>
<evidence type="ECO:0000256" key="2">
    <source>
        <dbReference type="ARBA" id="ARBA00022729"/>
    </source>
</evidence>
<keyword evidence="2 4" id="KW-0732">Signal</keyword>
<comment type="similarity">
    <text evidence="1">Belongs to the folate receptor family.</text>
</comment>
<proteinExistence type="inferred from homology"/>
<evidence type="ECO:0000256" key="4">
    <source>
        <dbReference type="SAM" id="SignalP"/>
    </source>
</evidence>
<dbReference type="PANTHER" id="PTHR10517:SF10">
    <property type="entry name" value="SPERM-EGG FUSION PROTEIN JUNO"/>
    <property type="match status" value="1"/>
</dbReference>
<protein>
    <submittedName>
        <fullName evidence="6">IZUMO1 receptor, JUNO</fullName>
    </submittedName>
</protein>
<feature type="chain" id="PRO_5034245186" evidence="4">
    <location>
        <begin position="20"/>
        <end position="172"/>
    </location>
</feature>
<organism evidence="6 7">
    <name type="scientific">Peromyscus maniculatus bairdii</name>
    <name type="common">Prairie deer mouse</name>
    <dbReference type="NCBI Taxonomy" id="230844"/>
    <lineage>
        <taxon>Eukaryota</taxon>
        <taxon>Metazoa</taxon>
        <taxon>Chordata</taxon>
        <taxon>Craniata</taxon>
        <taxon>Vertebrata</taxon>
        <taxon>Euteleostomi</taxon>
        <taxon>Mammalia</taxon>
        <taxon>Eutheria</taxon>
        <taxon>Euarchontoglires</taxon>
        <taxon>Glires</taxon>
        <taxon>Rodentia</taxon>
        <taxon>Myomorpha</taxon>
        <taxon>Muroidea</taxon>
        <taxon>Cricetidae</taxon>
        <taxon>Neotominae</taxon>
        <taxon>Peromyscus</taxon>
    </lineage>
</organism>
<dbReference type="GO" id="GO:0035036">
    <property type="term" value="P:sperm-egg recognition"/>
    <property type="evidence" value="ECO:0007669"/>
    <property type="project" value="TreeGrafter"/>
</dbReference>
<evidence type="ECO:0000256" key="1">
    <source>
        <dbReference type="ARBA" id="ARBA00007932"/>
    </source>
</evidence>
<reference evidence="6" key="3">
    <citation type="submission" date="2025-09" db="UniProtKB">
        <authorList>
            <consortium name="Ensembl"/>
        </authorList>
    </citation>
    <scope>IDENTIFICATION</scope>
</reference>
<dbReference type="Pfam" id="PF03024">
    <property type="entry name" value="Folate_rec"/>
    <property type="match status" value="1"/>
</dbReference>
<evidence type="ECO:0000259" key="5">
    <source>
        <dbReference type="Pfam" id="PF03024"/>
    </source>
</evidence>
<dbReference type="GO" id="GO:0007342">
    <property type="term" value="P:fusion of sperm to egg plasma membrane involved in single fertilization"/>
    <property type="evidence" value="ECO:0007669"/>
    <property type="project" value="TreeGrafter"/>
</dbReference>
<dbReference type="GeneTree" id="ENSGT00950000183144"/>
<keyword evidence="7" id="KW-1185">Reference proteome</keyword>
<dbReference type="Proteomes" id="UP000694547">
    <property type="component" value="Chromosome 7"/>
</dbReference>
<evidence type="ECO:0000256" key="3">
    <source>
        <dbReference type="ARBA" id="ARBA00023157"/>
    </source>
</evidence>
<dbReference type="AlphaFoldDB" id="A0A8C8U3Q4"/>
<accession>A0A8C8U3Q4</accession>
<keyword evidence="3" id="KW-1015">Disulfide bond</keyword>
<feature type="signal peptide" evidence="4">
    <location>
        <begin position="1"/>
        <end position="19"/>
    </location>
</feature>